<dbReference type="Proteomes" id="UP000295598">
    <property type="component" value="Unassembled WGS sequence"/>
</dbReference>
<feature type="transmembrane region" description="Helical" evidence="1">
    <location>
        <begin position="115"/>
        <end position="140"/>
    </location>
</feature>
<dbReference type="EMBL" id="PUJY01000040">
    <property type="protein sequence ID" value="TDB48852.1"/>
    <property type="molecule type" value="Genomic_DNA"/>
</dbReference>
<feature type="transmembrane region" description="Helical" evidence="1">
    <location>
        <begin position="152"/>
        <end position="172"/>
    </location>
</feature>
<evidence type="ECO:0000256" key="1">
    <source>
        <dbReference type="SAM" id="Phobius"/>
    </source>
</evidence>
<name>A0A4R4J6D4_9GAMM</name>
<sequence>MKFISSLWIAIWRNFMKCIQCENPALHESDFCATCEEKELSGIGGFLYFSAINIIVTILTSLFSSYKAMMLLISGYDFLGKLRILIEFEFICFVIIFGMAFYTSILFFRKKEKTPLFYIILLVFTLLFLITDLMLGYYIYGIKLDYNSLSLLFRNVFCACIWIPYFIVSIRVKRTFIR</sequence>
<feature type="transmembrane region" description="Helical" evidence="1">
    <location>
        <begin position="46"/>
        <end position="64"/>
    </location>
</feature>
<evidence type="ECO:0000313" key="2">
    <source>
        <dbReference type="EMBL" id="TDB48852.1"/>
    </source>
</evidence>
<reference evidence="2 3" key="1">
    <citation type="journal article" date="2019" name="Int. J. Syst. Evol. Microbiol.">
        <title>Photorhabdus khanii subsp. guanajuatensis subsp. nov., isolated from Heterorhabditis atacamensis, and Photorhabdus luminescens subsp. mexicana subsp. nov., isolated from Heterorhabditis mexicana entomopathogenic nematodes.</title>
        <authorList>
            <person name="Machado R.A.R."/>
            <person name="Bruno P."/>
            <person name="Arce C.C.M."/>
            <person name="Liechti N."/>
            <person name="Kohler A."/>
            <person name="Bernal J."/>
            <person name="Bruggmann R."/>
            <person name="Turlings T.C.J."/>
        </authorList>
    </citation>
    <scope>NUCLEOTIDE SEQUENCE [LARGE SCALE GENOMIC DNA]</scope>
    <source>
        <strain evidence="2 3">MEX20-17</strain>
    </source>
</reference>
<proteinExistence type="predicted"/>
<dbReference type="AlphaFoldDB" id="A0A4R4J6D4"/>
<gene>
    <name evidence="2" type="ORF">C5467_18450</name>
</gene>
<keyword evidence="1" id="KW-0472">Membrane</keyword>
<keyword evidence="1" id="KW-0812">Transmembrane</keyword>
<feature type="transmembrane region" description="Helical" evidence="1">
    <location>
        <begin position="84"/>
        <end position="108"/>
    </location>
</feature>
<comment type="caution">
    <text evidence="2">The sequence shown here is derived from an EMBL/GenBank/DDBJ whole genome shotgun (WGS) entry which is preliminary data.</text>
</comment>
<accession>A0A4R4J6D4</accession>
<dbReference type="Pfam" id="PF10754">
    <property type="entry name" value="DUF2569"/>
    <property type="match status" value="1"/>
</dbReference>
<dbReference type="InterPro" id="IPR019690">
    <property type="entry name" value="DUF2569"/>
</dbReference>
<protein>
    <submittedName>
        <fullName evidence="2">DUF2569 domain-containing protein</fullName>
    </submittedName>
</protein>
<evidence type="ECO:0000313" key="3">
    <source>
        <dbReference type="Proteomes" id="UP000295598"/>
    </source>
</evidence>
<organism evidence="2 3">
    <name type="scientific">Photorhabdus khanii subsp. guanajuatensis</name>
    <dbReference type="NCBI Taxonomy" id="2100166"/>
    <lineage>
        <taxon>Bacteria</taxon>
        <taxon>Pseudomonadati</taxon>
        <taxon>Pseudomonadota</taxon>
        <taxon>Gammaproteobacteria</taxon>
        <taxon>Enterobacterales</taxon>
        <taxon>Morganellaceae</taxon>
        <taxon>Photorhabdus</taxon>
    </lineage>
</organism>
<keyword evidence="1" id="KW-1133">Transmembrane helix</keyword>